<proteinExistence type="predicted"/>
<evidence type="ECO:0000256" key="5">
    <source>
        <dbReference type="SAM" id="Phobius"/>
    </source>
</evidence>
<dbReference type="InterPro" id="IPR001129">
    <property type="entry name" value="Membr-assoc_MAPEG"/>
</dbReference>
<comment type="subcellular location">
    <subcellularLocation>
        <location evidence="1">Membrane</location>
    </subcellularLocation>
</comment>
<dbReference type="KEGG" id="rgr:FZ934_01020"/>
<evidence type="ECO:0008006" key="8">
    <source>
        <dbReference type="Google" id="ProtNLM"/>
    </source>
</evidence>
<feature type="transmembrane region" description="Helical" evidence="5">
    <location>
        <begin position="59"/>
        <end position="78"/>
    </location>
</feature>
<dbReference type="SUPFAM" id="SSF161084">
    <property type="entry name" value="MAPEG domain-like"/>
    <property type="match status" value="1"/>
</dbReference>
<organism evidence="6 7">
    <name type="scientific">Rhizobium grahamii</name>
    <dbReference type="NCBI Taxonomy" id="1120045"/>
    <lineage>
        <taxon>Bacteria</taxon>
        <taxon>Pseudomonadati</taxon>
        <taxon>Pseudomonadota</taxon>
        <taxon>Alphaproteobacteria</taxon>
        <taxon>Hyphomicrobiales</taxon>
        <taxon>Rhizobiaceae</taxon>
        <taxon>Rhizobium/Agrobacterium group</taxon>
        <taxon>Rhizobium</taxon>
    </lineage>
</organism>
<keyword evidence="3 5" id="KW-1133">Transmembrane helix</keyword>
<keyword evidence="4 5" id="KW-0472">Membrane</keyword>
<accession>A0A5Q0C5E5</accession>
<evidence type="ECO:0000256" key="2">
    <source>
        <dbReference type="ARBA" id="ARBA00022692"/>
    </source>
</evidence>
<dbReference type="Proteomes" id="UP000326881">
    <property type="component" value="Chromosome"/>
</dbReference>
<sequence>MTGYEMFWPIIAHAALVYGLYMLLGFRRMRMVRAGKVEISDYRENRSEPQESLFVKNSLANQFELPVLFYACCVLLYITEADNIVAVVLAWIFVALRYLHAAVHVTSNNMRYRSPLFGAGYVVLGVMWIWLAVWMTFPNG</sequence>
<dbReference type="EMBL" id="CP043498">
    <property type="protein sequence ID" value="QFY59151.1"/>
    <property type="molecule type" value="Genomic_DNA"/>
</dbReference>
<dbReference type="AlphaFoldDB" id="A0A5Q0C5E5"/>
<feature type="transmembrane region" description="Helical" evidence="5">
    <location>
        <begin position="84"/>
        <end position="103"/>
    </location>
</feature>
<feature type="transmembrane region" description="Helical" evidence="5">
    <location>
        <begin position="6"/>
        <end position="26"/>
    </location>
</feature>
<dbReference type="Gene3D" id="1.20.120.550">
    <property type="entry name" value="Membrane associated eicosanoid/glutathione metabolism-like domain"/>
    <property type="match status" value="1"/>
</dbReference>
<name>A0A5Q0C5E5_9HYPH</name>
<gene>
    <name evidence="6" type="ORF">FZ934_01020</name>
</gene>
<dbReference type="GO" id="GO:0016020">
    <property type="term" value="C:membrane"/>
    <property type="evidence" value="ECO:0007669"/>
    <property type="project" value="UniProtKB-SubCell"/>
</dbReference>
<keyword evidence="7" id="KW-1185">Reference proteome</keyword>
<evidence type="ECO:0000256" key="4">
    <source>
        <dbReference type="ARBA" id="ARBA00023136"/>
    </source>
</evidence>
<dbReference type="InterPro" id="IPR023352">
    <property type="entry name" value="MAPEG-like_dom_sf"/>
</dbReference>
<feature type="transmembrane region" description="Helical" evidence="5">
    <location>
        <begin position="115"/>
        <end position="137"/>
    </location>
</feature>
<dbReference type="Pfam" id="PF01124">
    <property type="entry name" value="MAPEG"/>
    <property type="match status" value="1"/>
</dbReference>
<protein>
    <recommendedName>
        <fullName evidence="8">MAPEG family protein</fullName>
    </recommendedName>
</protein>
<evidence type="ECO:0000256" key="3">
    <source>
        <dbReference type="ARBA" id="ARBA00022989"/>
    </source>
</evidence>
<evidence type="ECO:0000256" key="1">
    <source>
        <dbReference type="ARBA" id="ARBA00004370"/>
    </source>
</evidence>
<evidence type="ECO:0000313" key="6">
    <source>
        <dbReference type="EMBL" id="QFY59151.1"/>
    </source>
</evidence>
<evidence type="ECO:0000313" key="7">
    <source>
        <dbReference type="Proteomes" id="UP000326881"/>
    </source>
</evidence>
<reference evidence="6 7" key="1">
    <citation type="submission" date="2019-08" db="EMBL/GenBank/DDBJ databases">
        <title>Prosopis cineraria nodule microbiome.</title>
        <authorList>
            <person name="Ali R."/>
            <person name="Chaluvadi S.R."/>
            <person name="Wang X."/>
        </authorList>
    </citation>
    <scope>NUCLEOTIDE SEQUENCE [LARGE SCALE GENOMIC DNA]</scope>
    <source>
        <strain evidence="6 7">BG7</strain>
    </source>
</reference>
<dbReference type="OrthoDB" id="5516290at2"/>
<dbReference type="RefSeq" id="WP_153269539.1">
    <property type="nucleotide sequence ID" value="NZ_CP043498.1"/>
</dbReference>
<keyword evidence="2 5" id="KW-0812">Transmembrane</keyword>